<feature type="compositionally biased region" description="Pro residues" evidence="1">
    <location>
        <begin position="124"/>
        <end position="134"/>
    </location>
</feature>
<organism evidence="2 3">
    <name type="scientific">Pteropus vampyrus</name>
    <name type="common">Large flying fox</name>
    <dbReference type="NCBI Taxonomy" id="132908"/>
    <lineage>
        <taxon>Eukaryota</taxon>
        <taxon>Metazoa</taxon>
        <taxon>Chordata</taxon>
        <taxon>Craniata</taxon>
        <taxon>Vertebrata</taxon>
        <taxon>Euteleostomi</taxon>
        <taxon>Mammalia</taxon>
        <taxon>Eutheria</taxon>
        <taxon>Laurasiatheria</taxon>
        <taxon>Chiroptera</taxon>
        <taxon>Yinpterochiroptera</taxon>
        <taxon>Pteropodoidea</taxon>
        <taxon>Pteropodidae</taxon>
        <taxon>Pteropodinae</taxon>
        <taxon>Pteropus</taxon>
    </lineage>
</organism>
<dbReference type="Proteomes" id="UP000515202">
    <property type="component" value="Unplaced"/>
</dbReference>
<name>A0A6P6CTV2_PTEVA</name>
<dbReference type="AlphaFoldDB" id="A0A6P6CTV2"/>
<dbReference type="RefSeq" id="XP_023390738.1">
    <property type="nucleotide sequence ID" value="XM_023534970.1"/>
</dbReference>
<dbReference type="GeneID" id="111744427"/>
<evidence type="ECO:0000256" key="1">
    <source>
        <dbReference type="SAM" id="MobiDB-lite"/>
    </source>
</evidence>
<feature type="compositionally biased region" description="Low complexity" evidence="1">
    <location>
        <begin position="151"/>
        <end position="165"/>
    </location>
</feature>
<accession>A0A6P6CTV2</accession>
<sequence>MLFLAPRPGHLPAPRSRAVPCSAATLPPPGRPAQETKVSAPRGGQRSAEAARAPWGPQRTHPALTQRTEPLCAARGAKRARDEKARGAGVGTGRPPRRPPTPNPAPTPRPPPPPPLHRRHHPHTVPPAPTPPSRSPATPHPRCTPRRRTPCTHTDPCRPLAATPTLTPPHCSPCTQPHSPAPSPSPSPPDSPEALGRGRRRSPTPRGPSVRTGDAVRAPGRRPRPRPTDALRPRGSPHSPFADSRSRRELPSNPAGSHTRAGPRCRLTLAG</sequence>
<dbReference type="PRINTS" id="PR01217">
    <property type="entry name" value="PRICHEXTENSN"/>
</dbReference>
<feature type="region of interest" description="Disordered" evidence="1">
    <location>
        <begin position="1"/>
        <end position="271"/>
    </location>
</feature>
<dbReference type="KEGG" id="pvp:111744427"/>
<keyword evidence="2" id="KW-1185">Reference proteome</keyword>
<evidence type="ECO:0000313" key="2">
    <source>
        <dbReference type="Proteomes" id="UP000515202"/>
    </source>
</evidence>
<evidence type="ECO:0000313" key="3">
    <source>
        <dbReference type="RefSeq" id="XP_023390738.1"/>
    </source>
</evidence>
<protein>
    <submittedName>
        <fullName evidence="3">Extensin-like</fullName>
    </submittedName>
</protein>
<reference evidence="3" key="1">
    <citation type="submission" date="2025-08" db="UniProtKB">
        <authorList>
            <consortium name="RefSeq"/>
        </authorList>
    </citation>
    <scope>IDENTIFICATION</scope>
    <source>
        <tissue evidence="3">Kidney</tissue>
    </source>
</reference>
<proteinExistence type="predicted"/>
<feature type="compositionally biased region" description="Pro residues" evidence="1">
    <location>
        <begin position="179"/>
        <end position="191"/>
    </location>
</feature>
<feature type="compositionally biased region" description="Pro residues" evidence="1">
    <location>
        <begin position="98"/>
        <end position="115"/>
    </location>
</feature>
<gene>
    <name evidence="3" type="primary">LOC111744427</name>
</gene>